<reference evidence="9 10" key="1">
    <citation type="submission" date="2017-03" db="EMBL/GenBank/DDBJ databases">
        <title>An alternative strategy for trypanosome survival in the mammalian bloodstream revealed through genome and transcriptome analysis of the ubiquitous bovine parasite Trypanosoma (Megatrypanum) theileri.</title>
        <authorList>
            <person name="Kelly S."/>
            <person name="Ivens A."/>
            <person name="Mott A."/>
            <person name="O'Neill E."/>
            <person name="Emms D."/>
            <person name="Macleod O."/>
            <person name="Voorheis P."/>
            <person name="Matthews J."/>
            <person name="Matthews K."/>
            <person name="Carrington M."/>
        </authorList>
    </citation>
    <scope>NUCLEOTIDE SEQUENCE [LARGE SCALE GENOMIC DNA]</scope>
    <source>
        <strain evidence="9">Edinburgh</strain>
    </source>
</reference>
<dbReference type="InterPro" id="IPR050205">
    <property type="entry name" value="CDPK_Ser/Thr_kinases"/>
</dbReference>
<dbReference type="RefSeq" id="XP_028878799.1">
    <property type="nucleotide sequence ID" value="XM_029029811.1"/>
</dbReference>
<dbReference type="OrthoDB" id="40902at2759"/>
<feature type="region of interest" description="Disordered" evidence="7">
    <location>
        <begin position="470"/>
        <end position="497"/>
    </location>
</feature>
<dbReference type="Pfam" id="PF00069">
    <property type="entry name" value="Pkinase"/>
    <property type="match status" value="1"/>
</dbReference>
<feature type="domain" description="Protein kinase" evidence="8">
    <location>
        <begin position="15"/>
        <end position="284"/>
    </location>
</feature>
<dbReference type="GO" id="GO:0005524">
    <property type="term" value="F:ATP binding"/>
    <property type="evidence" value="ECO:0007669"/>
    <property type="project" value="UniProtKB-UniRule"/>
</dbReference>
<keyword evidence="1" id="KW-0723">Serine/threonine-protein kinase</keyword>
<dbReference type="Proteomes" id="UP000192257">
    <property type="component" value="Unassembled WGS sequence"/>
</dbReference>
<dbReference type="VEuPathDB" id="TriTrypDB:TM35_000411030"/>
<sequence>MGDHSSIDFTEKYALTDNDPIGEGAYAVVYKCVDRKTKQEFAVKVVNKGKAGPKDIDSLDFEIRVMEKIGHHPHVVELIDHFESESQIYLVLDLLNGGMLFNHIVRLSHYSEKSAADLVKNLLSALAHIHSKGIIHRDLKPENLLLRHKDDSSANGVSYLSDICLADFGLAGTIPSRVCCGSPSYIAPEVINVGYYFNEREPYDEKCDIWSLGVITYILLSGRTPFGGGSYKDTFRRIVSNKWSFSGDIWNSISPTAKAFITACLTQDPKQRPSAQELLKHAWVNTDQPDRHLWESLQELRRFNAQQMLRAGLHVFCTTHSLLGKLDNTPPFMKYLRHHDVLSTVIEVQSQTDAYKTHFVDFGKALNPPPGWRLQDCCTCPSELVCRHIQNVNEYLFVGKRSMDIYPLMDELLLLKEDAERAVKKKPRSNKAQKNLEKVLHVIKAATAFSEALAKIPQDQRKLNLMLSIPPNTLKQKTETPTGPKTGVKTSKPTSPKTFDKIRAGIKTFFDRL</sequence>
<feature type="binding site" evidence="6">
    <location>
        <position position="44"/>
    </location>
    <ligand>
        <name>ATP</name>
        <dbReference type="ChEBI" id="CHEBI:30616"/>
    </ligand>
</feature>
<dbReference type="Gene3D" id="3.30.200.20">
    <property type="entry name" value="Phosphorylase Kinase, domain 1"/>
    <property type="match status" value="1"/>
</dbReference>
<comment type="caution">
    <text evidence="9">The sequence shown here is derived from an EMBL/GenBank/DDBJ whole genome shotgun (WGS) entry which is preliminary data.</text>
</comment>
<evidence type="ECO:0000259" key="8">
    <source>
        <dbReference type="PROSITE" id="PS50011"/>
    </source>
</evidence>
<dbReference type="InterPro" id="IPR000719">
    <property type="entry name" value="Prot_kinase_dom"/>
</dbReference>
<dbReference type="Gene3D" id="1.10.510.10">
    <property type="entry name" value="Transferase(Phosphotransferase) domain 1"/>
    <property type="match status" value="1"/>
</dbReference>
<dbReference type="PROSITE" id="PS50011">
    <property type="entry name" value="PROTEIN_KINASE_DOM"/>
    <property type="match status" value="1"/>
</dbReference>
<dbReference type="PANTHER" id="PTHR24349">
    <property type="entry name" value="SERINE/THREONINE-PROTEIN KINASE"/>
    <property type="match status" value="1"/>
</dbReference>
<proteinExistence type="predicted"/>
<accession>A0A1X0NJV4</accession>
<dbReference type="EMBL" id="NBCO01000041">
    <property type="protein sequence ID" value="ORC84733.1"/>
    <property type="molecule type" value="Genomic_DNA"/>
</dbReference>
<keyword evidence="3 6" id="KW-0547">Nucleotide-binding</keyword>
<dbReference type="GO" id="GO:0004674">
    <property type="term" value="F:protein serine/threonine kinase activity"/>
    <property type="evidence" value="ECO:0007669"/>
    <property type="project" value="UniProtKB-KW"/>
</dbReference>
<name>A0A1X0NJV4_9TRYP</name>
<evidence type="ECO:0000256" key="2">
    <source>
        <dbReference type="ARBA" id="ARBA00022679"/>
    </source>
</evidence>
<evidence type="ECO:0000313" key="10">
    <source>
        <dbReference type="Proteomes" id="UP000192257"/>
    </source>
</evidence>
<evidence type="ECO:0000256" key="4">
    <source>
        <dbReference type="ARBA" id="ARBA00022777"/>
    </source>
</evidence>
<evidence type="ECO:0000256" key="1">
    <source>
        <dbReference type="ARBA" id="ARBA00022527"/>
    </source>
</evidence>
<dbReference type="CDD" id="cd05117">
    <property type="entry name" value="STKc_CAMK"/>
    <property type="match status" value="1"/>
</dbReference>
<gene>
    <name evidence="9" type="ORF">TM35_000411030</name>
</gene>
<evidence type="ECO:0000256" key="5">
    <source>
        <dbReference type="ARBA" id="ARBA00022840"/>
    </source>
</evidence>
<protein>
    <submittedName>
        <fullName evidence="9">Myosin light chain kinase</fullName>
    </submittedName>
</protein>
<evidence type="ECO:0000256" key="6">
    <source>
        <dbReference type="PROSITE-ProRule" id="PRU10141"/>
    </source>
</evidence>
<dbReference type="AlphaFoldDB" id="A0A1X0NJV4"/>
<keyword evidence="10" id="KW-1185">Reference proteome</keyword>
<dbReference type="SMART" id="SM00220">
    <property type="entry name" value="S_TKc"/>
    <property type="match status" value="1"/>
</dbReference>
<dbReference type="InterPro" id="IPR011009">
    <property type="entry name" value="Kinase-like_dom_sf"/>
</dbReference>
<evidence type="ECO:0000313" key="9">
    <source>
        <dbReference type="EMBL" id="ORC84733.1"/>
    </source>
</evidence>
<dbReference type="PROSITE" id="PS00108">
    <property type="entry name" value="PROTEIN_KINASE_ST"/>
    <property type="match status" value="1"/>
</dbReference>
<dbReference type="InterPro" id="IPR008271">
    <property type="entry name" value="Ser/Thr_kinase_AS"/>
</dbReference>
<dbReference type="FunFam" id="1.10.510.10:FF:000651">
    <property type="entry name" value="Serine/threonine-protein kinase RAD53"/>
    <property type="match status" value="1"/>
</dbReference>
<keyword evidence="5 6" id="KW-0067">ATP-binding</keyword>
<dbReference type="InterPro" id="IPR017441">
    <property type="entry name" value="Protein_kinase_ATP_BS"/>
</dbReference>
<dbReference type="STRING" id="67003.A0A1X0NJV4"/>
<dbReference type="SUPFAM" id="SSF56112">
    <property type="entry name" value="Protein kinase-like (PK-like)"/>
    <property type="match status" value="1"/>
</dbReference>
<evidence type="ECO:0000256" key="7">
    <source>
        <dbReference type="SAM" id="MobiDB-lite"/>
    </source>
</evidence>
<dbReference type="GeneID" id="39989591"/>
<keyword evidence="4 9" id="KW-0418">Kinase</keyword>
<dbReference type="PROSITE" id="PS00107">
    <property type="entry name" value="PROTEIN_KINASE_ATP"/>
    <property type="match status" value="1"/>
</dbReference>
<keyword evidence="2" id="KW-0808">Transferase</keyword>
<evidence type="ECO:0000256" key="3">
    <source>
        <dbReference type="ARBA" id="ARBA00022741"/>
    </source>
</evidence>
<organism evidence="9 10">
    <name type="scientific">Trypanosoma theileri</name>
    <dbReference type="NCBI Taxonomy" id="67003"/>
    <lineage>
        <taxon>Eukaryota</taxon>
        <taxon>Discoba</taxon>
        <taxon>Euglenozoa</taxon>
        <taxon>Kinetoplastea</taxon>
        <taxon>Metakinetoplastina</taxon>
        <taxon>Trypanosomatida</taxon>
        <taxon>Trypanosomatidae</taxon>
        <taxon>Trypanosoma</taxon>
    </lineage>
</organism>